<reference evidence="2" key="1">
    <citation type="submission" date="2020-12" db="EMBL/GenBank/DDBJ databases">
        <title>WGS assembly of Carya illinoinensis cv. Pawnee.</title>
        <authorList>
            <person name="Platts A."/>
            <person name="Shu S."/>
            <person name="Wright S."/>
            <person name="Barry K."/>
            <person name="Edger P."/>
            <person name="Pires J.C."/>
            <person name="Schmutz J."/>
        </authorList>
    </citation>
    <scope>NUCLEOTIDE SEQUENCE</scope>
    <source>
        <tissue evidence="2">Leaf</tissue>
    </source>
</reference>
<dbReference type="EMBL" id="CM031809">
    <property type="protein sequence ID" value="KAG6668548.1"/>
    <property type="molecule type" value="Genomic_DNA"/>
</dbReference>
<keyword evidence="1" id="KW-0732">Signal</keyword>
<dbReference type="AlphaFoldDB" id="A0A8T1RP28"/>
<proteinExistence type="predicted"/>
<evidence type="ECO:0000313" key="3">
    <source>
        <dbReference type="Proteomes" id="UP000811609"/>
    </source>
</evidence>
<sequence>MTTMHCKHATLGLEAVLNCLLNLVSAPIYNKKASPVNSLENNVESAAPHLNTKIVMLANSNANVKSH</sequence>
<feature type="chain" id="PRO_5035840936" evidence="1">
    <location>
        <begin position="27"/>
        <end position="67"/>
    </location>
</feature>
<accession>A0A8T1RP28</accession>
<feature type="signal peptide" evidence="1">
    <location>
        <begin position="1"/>
        <end position="26"/>
    </location>
</feature>
<comment type="caution">
    <text evidence="2">The sequence shown here is derived from an EMBL/GenBank/DDBJ whole genome shotgun (WGS) entry which is preliminary data.</text>
</comment>
<name>A0A8T1RP28_CARIL</name>
<organism evidence="2 3">
    <name type="scientific">Carya illinoinensis</name>
    <name type="common">Pecan</name>
    <dbReference type="NCBI Taxonomy" id="32201"/>
    <lineage>
        <taxon>Eukaryota</taxon>
        <taxon>Viridiplantae</taxon>
        <taxon>Streptophyta</taxon>
        <taxon>Embryophyta</taxon>
        <taxon>Tracheophyta</taxon>
        <taxon>Spermatophyta</taxon>
        <taxon>Magnoliopsida</taxon>
        <taxon>eudicotyledons</taxon>
        <taxon>Gunneridae</taxon>
        <taxon>Pentapetalae</taxon>
        <taxon>rosids</taxon>
        <taxon>fabids</taxon>
        <taxon>Fagales</taxon>
        <taxon>Juglandaceae</taxon>
        <taxon>Carya</taxon>
    </lineage>
</organism>
<evidence type="ECO:0000256" key="1">
    <source>
        <dbReference type="SAM" id="SignalP"/>
    </source>
</evidence>
<keyword evidence="3" id="KW-1185">Reference proteome</keyword>
<protein>
    <submittedName>
        <fullName evidence="2">Uncharacterized protein</fullName>
    </submittedName>
</protein>
<dbReference type="Proteomes" id="UP000811609">
    <property type="component" value="Chromosome 1"/>
</dbReference>
<evidence type="ECO:0000313" key="2">
    <source>
        <dbReference type="EMBL" id="KAG6668548.1"/>
    </source>
</evidence>
<gene>
    <name evidence="2" type="ORF">CIPAW_01G178500</name>
</gene>